<dbReference type="InterPro" id="IPR037401">
    <property type="entry name" value="SnoaL-like"/>
</dbReference>
<accession>A0A841FK62</accession>
<evidence type="ECO:0000259" key="1">
    <source>
        <dbReference type="Pfam" id="PF13474"/>
    </source>
</evidence>
<dbReference type="SUPFAM" id="SSF54427">
    <property type="entry name" value="NTF2-like"/>
    <property type="match status" value="1"/>
</dbReference>
<dbReference type="EMBL" id="JACHGT010000008">
    <property type="protein sequence ID" value="MBB6036264.1"/>
    <property type="molecule type" value="Genomic_DNA"/>
</dbReference>
<dbReference type="GO" id="GO:0016853">
    <property type="term" value="F:isomerase activity"/>
    <property type="evidence" value="ECO:0007669"/>
    <property type="project" value="UniProtKB-KW"/>
</dbReference>
<keyword evidence="3" id="KW-1185">Reference proteome</keyword>
<name>A0A841FK62_9ACTN</name>
<dbReference type="Proteomes" id="UP000548476">
    <property type="component" value="Unassembled WGS sequence"/>
</dbReference>
<evidence type="ECO:0000313" key="2">
    <source>
        <dbReference type="EMBL" id="MBB6036264.1"/>
    </source>
</evidence>
<sequence>MSVEVEAVLRGRIEASRAKDLGRLMSYFAPGIVYYDVVPPLRFVGTEAVAKNFQRWFDGYDGPISLETKDLTVAVDGDVAWAHMLHLDSGTRTDGMRSAMWVRSTVCLRRVEGTWLVTHEHISMPIDPATMGVWLAPVE</sequence>
<dbReference type="Gene3D" id="3.10.450.50">
    <property type="match status" value="1"/>
</dbReference>
<dbReference type="AlphaFoldDB" id="A0A841FK62"/>
<comment type="caution">
    <text evidence="2">The sequence shown here is derived from an EMBL/GenBank/DDBJ whole genome shotgun (WGS) entry which is preliminary data.</text>
</comment>
<proteinExistence type="predicted"/>
<dbReference type="RefSeq" id="WP_184789091.1">
    <property type="nucleotide sequence ID" value="NZ_BONT01000046.1"/>
</dbReference>
<keyword evidence="2" id="KW-0413">Isomerase</keyword>
<dbReference type="Pfam" id="PF13474">
    <property type="entry name" value="SnoaL_3"/>
    <property type="match status" value="1"/>
</dbReference>
<evidence type="ECO:0000313" key="3">
    <source>
        <dbReference type="Proteomes" id="UP000548476"/>
    </source>
</evidence>
<protein>
    <submittedName>
        <fullName evidence="2">Ketosteroid isomerase-like protein</fullName>
    </submittedName>
</protein>
<feature type="domain" description="SnoaL-like" evidence="1">
    <location>
        <begin position="5"/>
        <end position="126"/>
    </location>
</feature>
<reference evidence="2 3" key="1">
    <citation type="submission" date="2020-08" db="EMBL/GenBank/DDBJ databases">
        <title>Genomic Encyclopedia of Type Strains, Phase IV (KMG-IV): sequencing the most valuable type-strain genomes for metagenomic binning, comparative biology and taxonomic classification.</title>
        <authorList>
            <person name="Goeker M."/>
        </authorList>
    </citation>
    <scope>NUCLEOTIDE SEQUENCE [LARGE SCALE GENOMIC DNA]</scope>
    <source>
        <strain evidence="2 3">YIM 65646</strain>
    </source>
</reference>
<organism evidence="2 3">
    <name type="scientific">Phytomonospora endophytica</name>
    <dbReference type="NCBI Taxonomy" id="714109"/>
    <lineage>
        <taxon>Bacteria</taxon>
        <taxon>Bacillati</taxon>
        <taxon>Actinomycetota</taxon>
        <taxon>Actinomycetes</taxon>
        <taxon>Micromonosporales</taxon>
        <taxon>Micromonosporaceae</taxon>
        <taxon>Phytomonospora</taxon>
    </lineage>
</organism>
<dbReference type="InterPro" id="IPR032710">
    <property type="entry name" value="NTF2-like_dom_sf"/>
</dbReference>
<gene>
    <name evidence="2" type="ORF">HNR73_004132</name>
</gene>